<dbReference type="EMBL" id="CM023478">
    <property type="protein sequence ID" value="KAH7933023.1"/>
    <property type="molecule type" value="Genomic_DNA"/>
</dbReference>
<keyword evidence="2" id="KW-1185">Reference proteome</keyword>
<evidence type="ECO:0000313" key="1">
    <source>
        <dbReference type="EMBL" id="KAH7933023.1"/>
    </source>
</evidence>
<name>A0ACB8C2G8_DERSI</name>
<organism evidence="1 2">
    <name type="scientific">Dermacentor silvarum</name>
    <name type="common">Tick</name>
    <dbReference type="NCBI Taxonomy" id="543639"/>
    <lineage>
        <taxon>Eukaryota</taxon>
        <taxon>Metazoa</taxon>
        <taxon>Ecdysozoa</taxon>
        <taxon>Arthropoda</taxon>
        <taxon>Chelicerata</taxon>
        <taxon>Arachnida</taxon>
        <taxon>Acari</taxon>
        <taxon>Parasitiformes</taxon>
        <taxon>Ixodida</taxon>
        <taxon>Ixodoidea</taxon>
        <taxon>Ixodidae</taxon>
        <taxon>Rhipicephalinae</taxon>
        <taxon>Dermacentor</taxon>
    </lineage>
</organism>
<evidence type="ECO:0000313" key="2">
    <source>
        <dbReference type="Proteomes" id="UP000821865"/>
    </source>
</evidence>
<accession>A0ACB8C2G8</accession>
<comment type="caution">
    <text evidence="1">The sequence shown here is derived from an EMBL/GenBank/DDBJ whole genome shotgun (WGS) entry which is preliminary data.</text>
</comment>
<sequence>MRLSWKRSHSSTAQITFGSLSSPTFSLGCRGIPQGSVLSPLLFNITLIPMARTLASIPTLSHSFDADDITLWTTTGSVGAMEETLQAGADIVAACAAQVALPGSPTKSELLVLRPPRGDRISSLYPH</sequence>
<dbReference type="Proteomes" id="UP000821865">
    <property type="component" value="Chromosome 9"/>
</dbReference>
<gene>
    <name evidence="1" type="ORF">HPB49_006903</name>
</gene>
<protein>
    <submittedName>
        <fullName evidence="1">Uncharacterized protein</fullName>
    </submittedName>
</protein>
<proteinExistence type="predicted"/>
<reference evidence="1" key="1">
    <citation type="submission" date="2020-05" db="EMBL/GenBank/DDBJ databases">
        <title>Large-scale comparative analyses of tick genomes elucidate their genetic diversity and vector capacities.</title>
        <authorList>
            <person name="Jia N."/>
            <person name="Wang J."/>
            <person name="Shi W."/>
            <person name="Du L."/>
            <person name="Sun Y."/>
            <person name="Zhan W."/>
            <person name="Jiang J."/>
            <person name="Wang Q."/>
            <person name="Zhang B."/>
            <person name="Ji P."/>
            <person name="Sakyi L.B."/>
            <person name="Cui X."/>
            <person name="Yuan T."/>
            <person name="Jiang B."/>
            <person name="Yang W."/>
            <person name="Lam T.T.-Y."/>
            <person name="Chang Q."/>
            <person name="Ding S."/>
            <person name="Wang X."/>
            <person name="Zhu J."/>
            <person name="Ruan X."/>
            <person name="Zhao L."/>
            <person name="Wei J."/>
            <person name="Que T."/>
            <person name="Du C."/>
            <person name="Cheng J."/>
            <person name="Dai P."/>
            <person name="Han X."/>
            <person name="Huang E."/>
            <person name="Gao Y."/>
            <person name="Liu J."/>
            <person name="Shao H."/>
            <person name="Ye R."/>
            <person name="Li L."/>
            <person name="Wei W."/>
            <person name="Wang X."/>
            <person name="Wang C."/>
            <person name="Yang T."/>
            <person name="Huo Q."/>
            <person name="Li W."/>
            <person name="Guo W."/>
            <person name="Chen H."/>
            <person name="Zhou L."/>
            <person name="Ni X."/>
            <person name="Tian J."/>
            <person name="Zhou Y."/>
            <person name="Sheng Y."/>
            <person name="Liu T."/>
            <person name="Pan Y."/>
            <person name="Xia L."/>
            <person name="Li J."/>
            <person name="Zhao F."/>
            <person name="Cao W."/>
        </authorList>
    </citation>
    <scope>NUCLEOTIDE SEQUENCE</scope>
    <source>
        <strain evidence="1">Dsil-2018</strain>
    </source>
</reference>